<sequence length="308" mass="34195">MSAGHPTLDFIPCSAVYNIASSWHGFSAIKHLVVFGASYCDVGYRSPVRTPSHPTPKEPLGVEFPGETYAEPGRPNWVGYLVTKYAGHHEMVAYCYAVGGAGVDDVEHQVKNYFEPDIGQKPEWARWDATDTLFVTWIGINDCAWGCDISSKMETLKGAHKRLFDAGARNFLFINLPPIERSPGMLNGVHSSKPKNKPSHAISLLVASSRLNAGQIYKDWNKALAETVRQFANANHSEITAMIFSSYDTFTNVLDDPISCGFTFDDVRKEGGGIWYDNLHPTSRMHDMIAADMAQFLGDQFEFGFVED</sequence>
<dbReference type="GO" id="GO:0016788">
    <property type="term" value="F:hydrolase activity, acting on ester bonds"/>
    <property type="evidence" value="ECO:0007669"/>
    <property type="project" value="InterPro"/>
</dbReference>
<reference evidence="1 2" key="1">
    <citation type="submission" date="2014-04" db="EMBL/GenBank/DDBJ databases">
        <authorList>
            <consortium name="DOE Joint Genome Institute"/>
            <person name="Kuo A."/>
            <person name="Tarkka M."/>
            <person name="Buscot F."/>
            <person name="Kohler A."/>
            <person name="Nagy L.G."/>
            <person name="Floudas D."/>
            <person name="Copeland A."/>
            <person name="Barry K.W."/>
            <person name="Cichocki N."/>
            <person name="Veneault-Fourrey C."/>
            <person name="LaButti K."/>
            <person name="Lindquist E.A."/>
            <person name="Lipzen A."/>
            <person name="Lundell T."/>
            <person name="Morin E."/>
            <person name="Murat C."/>
            <person name="Sun H."/>
            <person name="Tunlid A."/>
            <person name="Henrissat B."/>
            <person name="Grigoriev I.V."/>
            <person name="Hibbett D.S."/>
            <person name="Martin F."/>
            <person name="Nordberg H.P."/>
            <person name="Cantor M.N."/>
            <person name="Hua S.X."/>
        </authorList>
    </citation>
    <scope>NUCLEOTIDE SEQUENCE [LARGE SCALE GENOMIC DNA]</scope>
    <source>
        <strain evidence="1 2">F 1598</strain>
    </source>
</reference>
<dbReference type="Proteomes" id="UP000054166">
    <property type="component" value="Unassembled WGS sequence"/>
</dbReference>
<reference evidence="2" key="2">
    <citation type="submission" date="2015-01" db="EMBL/GenBank/DDBJ databases">
        <title>Evolutionary Origins and Diversification of the Mycorrhizal Mutualists.</title>
        <authorList>
            <consortium name="DOE Joint Genome Institute"/>
            <consortium name="Mycorrhizal Genomics Consortium"/>
            <person name="Kohler A."/>
            <person name="Kuo A."/>
            <person name="Nagy L.G."/>
            <person name="Floudas D."/>
            <person name="Copeland A."/>
            <person name="Barry K.W."/>
            <person name="Cichocki N."/>
            <person name="Veneault-Fourrey C."/>
            <person name="LaButti K."/>
            <person name="Lindquist E.A."/>
            <person name="Lipzen A."/>
            <person name="Lundell T."/>
            <person name="Morin E."/>
            <person name="Murat C."/>
            <person name="Riley R."/>
            <person name="Ohm R."/>
            <person name="Sun H."/>
            <person name="Tunlid A."/>
            <person name="Henrissat B."/>
            <person name="Grigoriev I.V."/>
            <person name="Hibbett D.S."/>
            <person name="Martin F."/>
        </authorList>
    </citation>
    <scope>NUCLEOTIDE SEQUENCE [LARGE SCALE GENOMIC DNA]</scope>
    <source>
        <strain evidence="2">F 1598</strain>
    </source>
</reference>
<protein>
    <submittedName>
        <fullName evidence="1">Carbohydrate esterase family 16 protein</fullName>
    </submittedName>
</protein>
<dbReference type="OrthoDB" id="1600564at2759"/>
<dbReference type="SUPFAM" id="SSF52266">
    <property type="entry name" value="SGNH hydrolase"/>
    <property type="match status" value="1"/>
</dbReference>
<keyword evidence="2" id="KW-1185">Reference proteome</keyword>
<accession>A0A0C3ATL5</accession>
<dbReference type="HOGENOM" id="CLU_015101_4_1_1"/>
<dbReference type="InterPro" id="IPR001087">
    <property type="entry name" value="GDSL"/>
</dbReference>
<evidence type="ECO:0000313" key="1">
    <source>
        <dbReference type="EMBL" id="KIM77268.1"/>
    </source>
</evidence>
<evidence type="ECO:0000313" key="2">
    <source>
        <dbReference type="Proteomes" id="UP000054166"/>
    </source>
</evidence>
<proteinExistence type="predicted"/>
<name>A0A0C3ATL5_PILCF</name>
<dbReference type="InterPro" id="IPR036514">
    <property type="entry name" value="SGNH_hydro_sf"/>
</dbReference>
<organism evidence="1 2">
    <name type="scientific">Piloderma croceum (strain F 1598)</name>
    <dbReference type="NCBI Taxonomy" id="765440"/>
    <lineage>
        <taxon>Eukaryota</taxon>
        <taxon>Fungi</taxon>
        <taxon>Dikarya</taxon>
        <taxon>Basidiomycota</taxon>
        <taxon>Agaricomycotina</taxon>
        <taxon>Agaricomycetes</taxon>
        <taxon>Agaricomycetidae</taxon>
        <taxon>Atheliales</taxon>
        <taxon>Atheliaceae</taxon>
        <taxon>Piloderma</taxon>
    </lineage>
</organism>
<dbReference type="EMBL" id="KN833026">
    <property type="protein sequence ID" value="KIM77268.1"/>
    <property type="molecule type" value="Genomic_DNA"/>
</dbReference>
<dbReference type="Pfam" id="PF00657">
    <property type="entry name" value="Lipase_GDSL"/>
    <property type="match status" value="1"/>
</dbReference>
<dbReference type="InParanoid" id="A0A0C3ATL5"/>
<dbReference type="AlphaFoldDB" id="A0A0C3ATL5"/>
<dbReference type="STRING" id="765440.A0A0C3ATL5"/>
<gene>
    <name evidence="1" type="ORF">PILCRDRAFT_76944</name>
</gene>
<dbReference type="Gene3D" id="3.40.50.1110">
    <property type="entry name" value="SGNH hydrolase"/>
    <property type="match status" value="1"/>
</dbReference>